<protein>
    <recommendedName>
        <fullName evidence="5">GPI transamidase component GPI16</fullName>
    </recommendedName>
</protein>
<evidence type="ECO:0000313" key="3">
    <source>
        <dbReference type="EMBL" id="ODV84939.1"/>
    </source>
</evidence>
<dbReference type="STRING" id="983967.A0A1E4SZL1"/>
<dbReference type="OrthoDB" id="331263at2759"/>
<feature type="transmembrane region" description="Helical" evidence="1">
    <location>
        <begin position="551"/>
        <end position="574"/>
    </location>
</feature>
<feature type="signal peptide" evidence="2">
    <location>
        <begin position="1"/>
        <end position="18"/>
    </location>
</feature>
<dbReference type="GO" id="GO:0042765">
    <property type="term" value="C:GPI-anchor transamidase complex"/>
    <property type="evidence" value="ECO:0007669"/>
    <property type="project" value="InterPro"/>
</dbReference>
<keyword evidence="1" id="KW-0812">Transmembrane</keyword>
<keyword evidence="1" id="KW-0472">Membrane</keyword>
<feature type="chain" id="PRO_5009162980" description="GPI transamidase component GPI16" evidence="2">
    <location>
        <begin position="19"/>
        <end position="619"/>
    </location>
</feature>
<keyword evidence="4" id="KW-1185">Reference proteome</keyword>
<dbReference type="Pfam" id="PF04113">
    <property type="entry name" value="Gpi16"/>
    <property type="match status" value="1"/>
</dbReference>
<evidence type="ECO:0000256" key="2">
    <source>
        <dbReference type="SAM" id="SignalP"/>
    </source>
</evidence>
<dbReference type="PANTHER" id="PTHR12959:SF11">
    <property type="entry name" value="GPI TRANSAMIDASE COMPONENT PIG-T"/>
    <property type="match status" value="1"/>
</dbReference>
<dbReference type="AlphaFoldDB" id="A0A1E4SZL1"/>
<dbReference type="GO" id="GO:0016255">
    <property type="term" value="P:attachment of GPI anchor to protein"/>
    <property type="evidence" value="ECO:0007669"/>
    <property type="project" value="InterPro"/>
</dbReference>
<sequence length="619" mass="70098">MLAQWLLLVLNGLLVCLADEVVENHNVPQSDIEKTTISYPYKEYLELKPLERNNMLAAFNFEMNSTEFEVYPSQSRPKHYSVFSKLLGPILESTETRELHLRFSQAWYDAENFGKLPHDGRFSGGTGVELWALIEGDTQEEAFKKWIQLANSLSGLFCASLNFIDSASTTYPVTLFKPESTILEKVPLKKNLYLLRSALPREPICTENLTPFLKLLPAKGKAGISSLLTGHKVFNSQWSSMSIDITTECNDSTHCYYNMKQAINMILNVPKTIERDETPIPKPTPGHLLRCDESKKHDAYHCFPMGEPTDLDFKLSTLFGKVIKGGALIAEQPSKVCADVDLQHWEVGTISLAHVESFIEDEKLCFELNTLQEYDLQFKTSQSNKIKQLDNPPILASRSLSGYSQDSGGFRIDLFNPTDDDESVVAFETLPWFIRPYLHTLTITVNGTTTYRVTDVEAKDYITEIIYNLAKDRERPSHLELLMSLPAQTRLKLTFQFDKAMLLYAEYPPDANHGFEIEPAVIAILSPSKEVIYQMRTTTALLTLPTPDFSMPYNVIILTSTVMSLALGAVFNLLCKRTVTEEQAEVELAKHSILNKLQVFKSKIKKLFKKEDTVTDVKK</sequence>
<proteinExistence type="predicted"/>
<reference evidence="4" key="1">
    <citation type="submission" date="2016-04" db="EMBL/GenBank/DDBJ databases">
        <title>Comparative genomics of biotechnologically important yeasts.</title>
        <authorList>
            <consortium name="DOE Joint Genome Institute"/>
            <person name="Riley R."/>
            <person name="Haridas S."/>
            <person name="Wolfe K.H."/>
            <person name="Lopes M.R."/>
            <person name="Hittinger C.T."/>
            <person name="Goker M."/>
            <person name="Salamov A."/>
            <person name="Wisecaver J."/>
            <person name="Long T.M."/>
            <person name="Aerts A.L."/>
            <person name="Barry K."/>
            <person name="Choi C."/>
            <person name="Clum A."/>
            <person name="Coughlan A.Y."/>
            <person name="Deshpande S."/>
            <person name="Douglass A.P."/>
            <person name="Hanson S.J."/>
            <person name="Klenk H.-P."/>
            <person name="Labutti K."/>
            <person name="Lapidus A."/>
            <person name="Lindquist E."/>
            <person name="Lipzen A."/>
            <person name="Meier-Kolthoff J.P."/>
            <person name="Ohm R.A."/>
            <person name="Otillar R.P."/>
            <person name="Pangilinan J."/>
            <person name="Peng Y."/>
            <person name="Rokas A."/>
            <person name="Rosa C.A."/>
            <person name="Scheuner C."/>
            <person name="Sibirny A.A."/>
            <person name="Slot J.C."/>
            <person name="Stielow J.B."/>
            <person name="Sun H."/>
            <person name="Kurtzman C.P."/>
            <person name="Blackwell M."/>
            <person name="Grigoriev I.V."/>
            <person name="Jeffries T.W."/>
        </authorList>
    </citation>
    <scope>NUCLEOTIDE SEQUENCE [LARGE SCALE GENOMIC DNA]</scope>
    <source>
        <strain evidence="4">NRRL YB-2248</strain>
    </source>
</reference>
<evidence type="ECO:0008006" key="5">
    <source>
        <dbReference type="Google" id="ProtNLM"/>
    </source>
</evidence>
<evidence type="ECO:0000256" key="1">
    <source>
        <dbReference type="SAM" id="Phobius"/>
    </source>
</evidence>
<keyword evidence="1" id="KW-1133">Transmembrane helix</keyword>
<dbReference type="Proteomes" id="UP000094801">
    <property type="component" value="Unassembled WGS sequence"/>
</dbReference>
<dbReference type="InterPro" id="IPR007245">
    <property type="entry name" value="PIG-T"/>
</dbReference>
<accession>A0A1E4SZL1</accession>
<evidence type="ECO:0000313" key="4">
    <source>
        <dbReference type="Proteomes" id="UP000094801"/>
    </source>
</evidence>
<dbReference type="EMBL" id="KV453854">
    <property type="protein sequence ID" value="ODV84939.1"/>
    <property type="molecule type" value="Genomic_DNA"/>
</dbReference>
<organism evidence="3 4">
    <name type="scientific">[Candida] arabinofermentans NRRL YB-2248</name>
    <dbReference type="NCBI Taxonomy" id="983967"/>
    <lineage>
        <taxon>Eukaryota</taxon>
        <taxon>Fungi</taxon>
        <taxon>Dikarya</taxon>
        <taxon>Ascomycota</taxon>
        <taxon>Saccharomycotina</taxon>
        <taxon>Pichiomycetes</taxon>
        <taxon>Pichiales</taxon>
        <taxon>Pichiaceae</taxon>
        <taxon>Ogataea</taxon>
        <taxon>Ogataea/Candida clade</taxon>
    </lineage>
</organism>
<keyword evidence="2" id="KW-0732">Signal</keyword>
<name>A0A1E4SZL1_9ASCO</name>
<gene>
    <name evidence="3" type="ORF">CANARDRAFT_199756</name>
</gene>
<dbReference type="PANTHER" id="PTHR12959">
    <property type="entry name" value="GPI TRANSAMIDASE COMPONENT PIG-T-RELATED"/>
    <property type="match status" value="1"/>
</dbReference>